<dbReference type="InterPro" id="IPR050607">
    <property type="entry name" value="NOS"/>
</dbReference>
<dbReference type="InterPro" id="IPR044944">
    <property type="entry name" value="NOS_dom_3"/>
</dbReference>
<comment type="catalytic activity">
    <reaction evidence="10">
        <text>3 reduced [flavodoxin] + 2 L-arginine + 4 O2 = 3 oxidized [flavodoxin] + 2 L-citrulline + 2 nitric oxide + 4 H2O + 5 H(+)</text>
        <dbReference type="Rhea" id="RHEA:52324"/>
        <dbReference type="Rhea" id="RHEA-COMP:10622"/>
        <dbReference type="Rhea" id="RHEA-COMP:10623"/>
        <dbReference type="ChEBI" id="CHEBI:15377"/>
        <dbReference type="ChEBI" id="CHEBI:15378"/>
        <dbReference type="ChEBI" id="CHEBI:15379"/>
        <dbReference type="ChEBI" id="CHEBI:16480"/>
        <dbReference type="ChEBI" id="CHEBI:32682"/>
        <dbReference type="ChEBI" id="CHEBI:57618"/>
        <dbReference type="ChEBI" id="CHEBI:57743"/>
        <dbReference type="ChEBI" id="CHEBI:58210"/>
        <dbReference type="EC" id="1.14.14.47"/>
    </reaction>
</comment>
<comment type="similarity">
    <text evidence="3 11">Belongs to the NOS family. Bacterial NOS oxygenase subfamily.</text>
</comment>
<dbReference type="Gene3D" id="3.90.440.10">
    <property type="entry name" value="Nitric Oxide Synthase,Heme Domain,Chain A domain 2"/>
    <property type="match status" value="1"/>
</dbReference>
<evidence type="ECO:0000313" key="14">
    <source>
        <dbReference type="Proteomes" id="UP001592531"/>
    </source>
</evidence>
<keyword evidence="9 11" id="KW-0408">Iron</keyword>
<dbReference type="Proteomes" id="UP001592531">
    <property type="component" value="Unassembled WGS sequence"/>
</dbReference>
<keyword evidence="7 11" id="KW-0479">Metal-binding</keyword>
<name>A0ABV6W0L5_9ACTN</name>
<dbReference type="InterPro" id="IPR044943">
    <property type="entry name" value="NOS_dom_1"/>
</dbReference>
<evidence type="ECO:0000256" key="1">
    <source>
        <dbReference type="ARBA" id="ARBA00001971"/>
    </source>
</evidence>
<keyword evidence="8 11" id="KW-0560">Oxidoreductase</keyword>
<dbReference type="InterPro" id="IPR044940">
    <property type="entry name" value="NOS_dom_2"/>
</dbReference>
<proteinExistence type="inferred from homology"/>
<evidence type="ECO:0000256" key="11">
    <source>
        <dbReference type="PIRNR" id="PIRNR037219"/>
    </source>
</evidence>
<keyword evidence="14" id="KW-1185">Reference proteome</keyword>
<protein>
    <recommendedName>
        <fullName evidence="5 11">Nitric oxide synthase oxygenase</fullName>
        <ecNumber evidence="4 11">1.14.14.47</ecNumber>
    </recommendedName>
</protein>
<sequence length="374" mass="42042">MIFQRTALARRRRPAPGSTLAAAESFIRQFAAENPQTAGDPDRRLREVRRAVESYGTYEHTTEELAFGARVAWRNAARCIGRLYWRSLVVRDLRHLRHPDDIADECVQHLRTATNGGRIRPLVSVFAPDRPDRPAARLLSEQLVRYADDPLSAKRAALAQESGWKGDKEEFDVLPLLVQSAPDRAPDWYPLPEDAVLQVPLRHPEHPGFAALGLRWYAVPAVSDMTLRIGGVDYPAAPFNGWYMGTEIGSRNLGDADRYDLLPAVAALFDLDTASDRSLWRDRALVELNLAVLHSFQQDGVTMADHHTESARFLAHIERERRHGRPVPADWSWIVPPLSGSATPVFHRYYDAPDASPGPALLRRLPEDPWAPLD</sequence>
<dbReference type="Gene3D" id="3.90.1230.10">
    <property type="entry name" value="Nitric Oxide Synthase, Chain A, domain 3"/>
    <property type="match status" value="1"/>
</dbReference>
<dbReference type="Gene3D" id="3.90.340.10">
    <property type="entry name" value="Nitric Oxide Synthase, Chain A, domain 1"/>
    <property type="match status" value="1"/>
</dbReference>
<dbReference type="InterPro" id="IPR017142">
    <property type="entry name" value="Nitric_oxide_synthase_Oase-su"/>
</dbReference>
<dbReference type="InterPro" id="IPR036119">
    <property type="entry name" value="NOS_N_sf"/>
</dbReference>
<dbReference type="PANTHER" id="PTHR43410:SF1">
    <property type="entry name" value="NITRIC OXIDE SYNTHASE"/>
    <property type="match status" value="1"/>
</dbReference>
<evidence type="ECO:0000256" key="7">
    <source>
        <dbReference type="ARBA" id="ARBA00022723"/>
    </source>
</evidence>
<dbReference type="PIRSF" id="PIRSF037219">
    <property type="entry name" value="NOS_oxygenase"/>
    <property type="match status" value="1"/>
</dbReference>
<evidence type="ECO:0000256" key="2">
    <source>
        <dbReference type="ARBA" id="ARBA00002642"/>
    </source>
</evidence>
<dbReference type="RefSeq" id="WP_380539028.1">
    <property type="nucleotide sequence ID" value="NZ_JBHFAB010000019.1"/>
</dbReference>
<evidence type="ECO:0000256" key="8">
    <source>
        <dbReference type="ARBA" id="ARBA00023002"/>
    </source>
</evidence>
<keyword evidence="6 11" id="KW-0349">Heme</keyword>
<evidence type="ECO:0000256" key="10">
    <source>
        <dbReference type="ARBA" id="ARBA00048713"/>
    </source>
</evidence>
<dbReference type="PANTHER" id="PTHR43410">
    <property type="entry name" value="NITRIC OXIDE SYNTHASE OXYGENASE"/>
    <property type="match status" value="1"/>
</dbReference>
<evidence type="ECO:0000313" key="13">
    <source>
        <dbReference type="EMBL" id="MFC1419546.1"/>
    </source>
</evidence>
<comment type="miscellaneous">
    <text evidence="11">This protein is similar to the oxygenase domain of eukaryotic nitric oxide synthases but lacks the reductase domain which, in eukaryotes, is responsible for transfer of electrons to the ferric heme during nitric oxide synthesis.</text>
</comment>
<comment type="function">
    <text evidence="2 11">Catalyzes the production of nitric oxide.</text>
</comment>
<evidence type="ECO:0000256" key="4">
    <source>
        <dbReference type="ARBA" id="ARBA00012735"/>
    </source>
</evidence>
<evidence type="ECO:0000256" key="9">
    <source>
        <dbReference type="ARBA" id="ARBA00023004"/>
    </source>
</evidence>
<comment type="caution">
    <text evidence="13">The sequence shown here is derived from an EMBL/GenBank/DDBJ whole genome shotgun (WGS) entry which is preliminary data.</text>
</comment>
<dbReference type="InterPro" id="IPR004030">
    <property type="entry name" value="NOS_N"/>
</dbReference>
<evidence type="ECO:0000256" key="6">
    <source>
        <dbReference type="ARBA" id="ARBA00022617"/>
    </source>
</evidence>
<organism evidence="13 14">
    <name type="scientific">Streptacidiphilus cavernicola</name>
    <dbReference type="NCBI Taxonomy" id="3342716"/>
    <lineage>
        <taxon>Bacteria</taxon>
        <taxon>Bacillati</taxon>
        <taxon>Actinomycetota</taxon>
        <taxon>Actinomycetes</taxon>
        <taxon>Kitasatosporales</taxon>
        <taxon>Streptomycetaceae</taxon>
        <taxon>Streptacidiphilus</taxon>
    </lineage>
</organism>
<feature type="domain" description="Nitric oxide synthase (NOS)" evidence="12">
    <location>
        <begin position="78"/>
        <end position="85"/>
    </location>
</feature>
<gene>
    <name evidence="13" type="ORF">ACEZDE_23350</name>
</gene>
<accession>A0ABV6W0L5</accession>
<dbReference type="SUPFAM" id="SSF56512">
    <property type="entry name" value="Nitric oxide (NO) synthase oxygenase domain"/>
    <property type="match status" value="1"/>
</dbReference>
<evidence type="ECO:0000259" key="12">
    <source>
        <dbReference type="PROSITE" id="PS60001"/>
    </source>
</evidence>
<evidence type="ECO:0000256" key="3">
    <source>
        <dbReference type="ARBA" id="ARBA00005411"/>
    </source>
</evidence>
<dbReference type="PROSITE" id="PS60001">
    <property type="entry name" value="NOS"/>
    <property type="match status" value="1"/>
</dbReference>
<evidence type="ECO:0000256" key="5">
    <source>
        <dbReference type="ARBA" id="ARBA00018859"/>
    </source>
</evidence>
<comment type="cofactor">
    <cofactor evidence="1 11">
        <name>heme</name>
        <dbReference type="ChEBI" id="CHEBI:30413"/>
    </cofactor>
</comment>
<reference evidence="13 14" key="1">
    <citation type="submission" date="2024-09" db="EMBL/GenBank/DDBJ databases">
        <authorList>
            <person name="Lee S.D."/>
        </authorList>
    </citation>
    <scope>NUCLEOTIDE SEQUENCE [LARGE SCALE GENOMIC DNA]</scope>
    <source>
        <strain evidence="13 14">N8-3</strain>
    </source>
</reference>
<dbReference type="Pfam" id="PF02898">
    <property type="entry name" value="NO_synthase"/>
    <property type="match status" value="1"/>
</dbReference>
<dbReference type="EMBL" id="JBHFAB010000019">
    <property type="protein sequence ID" value="MFC1419546.1"/>
    <property type="molecule type" value="Genomic_DNA"/>
</dbReference>
<comment type="subunit">
    <text evidence="11">Homodimer.</text>
</comment>
<dbReference type="EC" id="1.14.14.47" evidence="4 11"/>